<dbReference type="SUPFAM" id="SSF52172">
    <property type="entry name" value="CheY-like"/>
    <property type="match status" value="1"/>
</dbReference>
<dbReference type="SMART" id="SM00448">
    <property type="entry name" value="REC"/>
    <property type="match status" value="1"/>
</dbReference>
<dbReference type="FunFam" id="3.30.70.270:FF:000001">
    <property type="entry name" value="Diguanylate cyclase domain protein"/>
    <property type="match status" value="1"/>
</dbReference>
<reference evidence="7 8" key="1">
    <citation type="submission" date="2016-11" db="EMBL/GenBank/DDBJ databases">
        <authorList>
            <person name="Jaros S."/>
            <person name="Januszkiewicz K."/>
            <person name="Wedrychowicz H."/>
        </authorList>
    </citation>
    <scope>NUCLEOTIDE SEQUENCE [LARGE SCALE GENOMIC DNA]</scope>
    <source>
        <strain evidence="7 8">DSM 17459</strain>
    </source>
</reference>
<dbReference type="InterPro" id="IPR011006">
    <property type="entry name" value="CheY-like_superfamily"/>
</dbReference>
<protein>
    <recommendedName>
        <fullName evidence="1">Stage 0 sporulation protein A homolog</fullName>
    </recommendedName>
</protein>
<sequence>MTADEKLHRGKPRILIVDDLELNRAILCELFCKEYEVLEAENGQEAIDVLEEQSDSIQVVLLDIVMPILDGFGVLDKMSQKGWIGRIPVIMITVETSDGVMQKGYEMGATDIISKPFNPNIIRQRIHNIIEQYTYKQKLERLVEEQTEILRRQSKKLRENSAQMIDTLSAVIEFKNTESVQHIYNIRTLTKILLKEFSRRHRQYALNEEKIESISEAAAMHDIGKIAIPDQILNKPGKLTKEEFEIMKTHTLKGCEILEKLATVQSLAYYDYCYDICRYHHERWDGNGYPDGLKGDEIPIWAQAVSIVDVYDALTSKRVYKDAYPSKKAIQMIKDGECGVFNPLMLDCFLKVVSKFEEGIRRESEEKNLTAEDSGIIIPEQDSHQDNEYELSTRTLRLLELERQKYRILSELSGEILFEYNIKSDKLIFSDQYQVLTGRDAGFENFWRGSAKEQLILKEDIPRLYEKIKEISEDKPDCRLEMQIDLEEKGYEWYEVYLYPIWDTGFERVCIGYMGKLINIQKQKKRNLQLQKAADSDPLTGILNRQAMQKKVSHLLRTRQIHAGAIGFIDLDNFKTVNDSYGHMFGDEVLKRVAGVLRSILRETDYIGRIGGDEFIVFFREISAREALERKLEQMCESLRQNVDGCHVSVSIGASRYPEDGDTYDVLLHKADQALYMSKRMGKNGFQIYDEACGSKPFRSLLSGMDEYDERLEQMVQALK</sequence>
<dbReference type="Proteomes" id="UP000184245">
    <property type="component" value="Unassembled WGS sequence"/>
</dbReference>
<dbReference type="InterPro" id="IPR000160">
    <property type="entry name" value="GGDEF_dom"/>
</dbReference>
<dbReference type="SMART" id="SM00267">
    <property type="entry name" value="GGDEF"/>
    <property type="match status" value="1"/>
</dbReference>
<dbReference type="PROSITE" id="PS50887">
    <property type="entry name" value="GGDEF"/>
    <property type="match status" value="1"/>
</dbReference>
<evidence type="ECO:0000259" key="5">
    <source>
        <dbReference type="PROSITE" id="PS50887"/>
    </source>
</evidence>
<gene>
    <name evidence="7" type="ORF">SAMN02745158_00228</name>
</gene>
<dbReference type="GO" id="GO:0000160">
    <property type="term" value="P:phosphorelay signal transduction system"/>
    <property type="evidence" value="ECO:0007669"/>
    <property type="project" value="InterPro"/>
</dbReference>
<evidence type="ECO:0000313" key="7">
    <source>
        <dbReference type="EMBL" id="SHE34806.1"/>
    </source>
</evidence>
<keyword evidence="8" id="KW-1185">Reference proteome</keyword>
<dbReference type="Gene3D" id="3.30.450.20">
    <property type="entry name" value="PAS domain"/>
    <property type="match status" value="1"/>
</dbReference>
<dbReference type="InterPro" id="IPR029787">
    <property type="entry name" value="Nucleotide_cyclase"/>
</dbReference>
<dbReference type="NCBIfam" id="TIGR00254">
    <property type="entry name" value="GGDEF"/>
    <property type="match status" value="1"/>
</dbReference>
<dbReference type="EMBL" id="FQVI01000001">
    <property type="protein sequence ID" value="SHE34806.1"/>
    <property type="molecule type" value="Genomic_DNA"/>
</dbReference>
<evidence type="ECO:0000259" key="4">
    <source>
        <dbReference type="PROSITE" id="PS50110"/>
    </source>
</evidence>
<dbReference type="PROSITE" id="PS50110">
    <property type="entry name" value="RESPONSE_REGULATORY"/>
    <property type="match status" value="1"/>
</dbReference>
<feature type="domain" description="Response regulatory" evidence="4">
    <location>
        <begin position="13"/>
        <end position="130"/>
    </location>
</feature>
<accession>A0A1M4SRJ9</accession>
<dbReference type="Pfam" id="PF13487">
    <property type="entry name" value="HD_5"/>
    <property type="match status" value="1"/>
</dbReference>
<evidence type="ECO:0000256" key="1">
    <source>
        <dbReference type="ARBA" id="ARBA00018672"/>
    </source>
</evidence>
<dbReference type="AlphaFoldDB" id="A0A1M4SRJ9"/>
<dbReference type="InterPro" id="IPR043128">
    <property type="entry name" value="Rev_trsase/Diguanyl_cyclase"/>
</dbReference>
<feature type="domain" description="HD-GYP" evidence="6">
    <location>
        <begin position="157"/>
        <end position="365"/>
    </location>
</feature>
<dbReference type="Pfam" id="PF00990">
    <property type="entry name" value="GGDEF"/>
    <property type="match status" value="1"/>
</dbReference>
<dbReference type="CDD" id="cd01949">
    <property type="entry name" value="GGDEF"/>
    <property type="match status" value="1"/>
</dbReference>
<dbReference type="PANTHER" id="PTHR45228">
    <property type="entry name" value="CYCLIC DI-GMP PHOSPHODIESTERASE TM_0186-RELATED"/>
    <property type="match status" value="1"/>
</dbReference>
<proteinExistence type="predicted"/>
<dbReference type="RefSeq" id="WP_072848377.1">
    <property type="nucleotide sequence ID" value="NZ_FQVI01000001.1"/>
</dbReference>
<dbReference type="Gene3D" id="1.10.3210.10">
    <property type="entry name" value="Hypothetical protein af1432"/>
    <property type="match status" value="1"/>
</dbReference>
<dbReference type="InterPro" id="IPR052020">
    <property type="entry name" value="Cyclic_di-GMP/3'3'-cGAMP_PDE"/>
</dbReference>
<comment type="function">
    <text evidence="2">May play the central regulatory role in sporulation. It may be an element of the effector pathway responsible for the activation of sporulation genes in response to nutritional stress. Spo0A may act in concert with spo0H (a sigma factor) to control the expression of some genes that are critical to the sporulation process.</text>
</comment>
<evidence type="ECO:0000256" key="2">
    <source>
        <dbReference type="ARBA" id="ARBA00024867"/>
    </source>
</evidence>
<dbReference type="InterPro" id="IPR037522">
    <property type="entry name" value="HD_GYP_dom"/>
</dbReference>
<dbReference type="SUPFAM" id="SSF55073">
    <property type="entry name" value="Nucleotide cyclase"/>
    <property type="match status" value="1"/>
</dbReference>
<evidence type="ECO:0000313" key="8">
    <source>
        <dbReference type="Proteomes" id="UP000184245"/>
    </source>
</evidence>
<dbReference type="CDD" id="cd00077">
    <property type="entry name" value="HDc"/>
    <property type="match status" value="1"/>
</dbReference>
<dbReference type="InterPro" id="IPR003607">
    <property type="entry name" value="HD/PDEase_dom"/>
</dbReference>
<dbReference type="InterPro" id="IPR001789">
    <property type="entry name" value="Sig_transdc_resp-reg_receiver"/>
</dbReference>
<dbReference type="SUPFAM" id="SSF109604">
    <property type="entry name" value="HD-domain/PDEase-like"/>
    <property type="match status" value="1"/>
</dbReference>
<dbReference type="Pfam" id="PF00072">
    <property type="entry name" value="Response_reg"/>
    <property type="match status" value="1"/>
</dbReference>
<feature type="modified residue" description="4-aspartylphosphate" evidence="3">
    <location>
        <position position="63"/>
    </location>
</feature>
<dbReference type="OrthoDB" id="9804747at2"/>
<feature type="domain" description="GGDEF" evidence="5">
    <location>
        <begin position="562"/>
        <end position="691"/>
    </location>
</feature>
<organism evidence="7 8">
    <name type="scientific">Lactonifactor longoviformis DSM 17459</name>
    <dbReference type="NCBI Taxonomy" id="1122155"/>
    <lineage>
        <taxon>Bacteria</taxon>
        <taxon>Bacillati</taxon>
        <taxon>Bacillota</taxon>
        <taxon>Clostridia</taxon>
        <taxon>Eubacteriales</taxon>
        <taxon>Clostridiaceae</taxon>
        <taxon>Lactonifactor</taxon>
    </lineage>
</organism>
<dbReference type="Gene3D" id="3.40.50.2300">
    <property type="match status" value="1"/>
</dbReference>
<keyword evidence="3" id="KW-0597">Phosphoprotein</keyword>
<dbReference type="Gene3D" id="3.30.70.270">
    <property type="match status" value="1"/>
</dbReference>
<evidence type="ECO:0000256" key="3">
    <source>
        <dbReference type="PROSITE-ProRule" id="PRU00169"/>
    </source>
</evidence>
<dbReference type="PROSITE" id="PS51832">
    <property type="entry name" value="HD_GYP"/>
    <property type="match status" value="1"/>
</dbReference>
<dbReference type="STRING" id="1122155.SAMN02745158_00228"/>
<evidence type="ECO:0000259" key="6">
    <source>
        <dbReference type="PROSITE" id="PS51832"/>
    </source>
</evidence>
<name>A0A1M4SRJ9_9CLOT</name>